<dbReference type="Pfam" id="PF01471">
    <property type="entry name" value="PG_binding_1"/>
    <property type="match status" value="1"/>
</dbReference>
<sequence length="118" mass="12515">MKFRKAVATAVTVLALTGGLVAAQSTVGAQDARADSTCWKYTGYTAVIAEGSTGKEVEEAQCLLNSYNTWHGRPAIAVDGIFGPETRKAVVAFQKRMKLTADGIVGPNTWRKLRSPGG</sequence>
<evidence type="ECO:0000313" key="3">
    <source>
        <dbReference type="EMBL" id="XCN16036.1"/>
    </source>
</evidence>
<evidence type="ECO:0000259" key="2">
    <source>
        <dbReference type="Pfam" id="PF01471"/>
    </source>
</evidence>
<dbReference type="AlphaFoldDB" id="A0AAU8KJ72"/>
<organism evidence="3">
    <name type="scientific">Streptomyces sp. JL1001</name>
    <dbReference type="NCBI Taxonomy" id="3078227"/>
    <lineage>
        <taxon>Bacteria</taxon>
        <taxon>Bacillati</taxon>
        <taxon>Actinomycetota</taxon>
        <taxon>Actinomycetes</taxon>
        <taxon>Kitasatosporales</taxon>
        <taxon>Streptomycetaceae</taxon>
        <taxon>Streptomyces</taxon>
    </lineage>
</organism>
<feature type="signal peptide" evidence="1">
    <location>
        <begin position="1"/>
        <end position="22"/>
    </location>
</feature>
<dbReference type="RefSeq" id="WP_100559229.1">
    <property type="nucleotide sequence ID" value="NZ_CP136798.1"/>
</dbReference>
<keyword evidence="1" id="KW-0732">Signal</keyword>
<dbReference type="EMBL" id="CP136798">
    <property type="protein sequence ID" value="XCN16036.1"/>
    <property type="molecule type" value="Genomic_DNA"/>
</dbReference>
<accession>A0AAU8KJ72</accession>
<reference evidence="3" key="1">
    <citation type="submission" date="2023-10" db="EMBL/GenBank/DDBJ databases">
        <title>Complete genome sequence of Streptomyces sp. JL1001.</title>
        <authorList>
            <person name="Jiang L."/>
        </authorList>
    </citation>
    <scope>NUCLEOTIDE SEQUENCE</scope>
    <source>
        <strain evidence="3">JL1001</strain>
    </source>
</reference>
<protein>
    <submittedName>
        <fullName evidence="3">Peptidoglycan-binding domain-containing protein</fullName>
    </submittedName>
</protein>
<feature type="domain" description="Peptidoglycan binding-like" evidence="2">
    <location>
        <begin position="53"/>
        <end position="113"/>
    </location>
</feature>
<dbReference type="Gene3D" id="1.10.101.10">
    <property type="entry name" value="PGBD-like superfamily/PGBD"/>
    <property type="match status" value="1"/>
</dbReference>
<name>A0AAU8KJ72_9ACTN</name>
<feature type="chain" id="PRO_5043347292" evidence="1">
    <location>
        <begin position="23"/>
        <end position="118"/>
    </location>
</feature>
<dbReference type="InterPro" id="IPR036366">
    <property type="entry name" value="PGBDSf"/>
</dbReference>
<gene>
    <name evidence="3" type="ORF">R1Y80_21445</name>
</gene>
<dbReference type="InterPro" id="IPR036365">
    <property type="entry name" value="PGBD-like_sf"/>
</dbReference>
<evidence type="ECO:0000256" key="1">
    <source>
        <dbReference type="SAM" id="SignalP"/>
    </source>
</evidence>
<dbReference type="SUPFAM" id="SSF47090">
    <property type="entry name" value="PGBD-like"/>
    <property type="match status" value="1"/>
</dbReference>
<proteinExistence type="predicted"/>
<dbReference type="InterPro" id="IPR002477">
    <property type="entry name" value="Peptidoglycan-bd-like"/>
</dbReference>